<protein>
    <submittedName>
        <fullName evidence="1">Uncharacterized protein</fullName>
    </submittedName>
</protein>
<evidence type="ECO:0000313" key="1">
    <source>
        <dbReference type="Ensembl" id="ENSGAGP00000028657.1"/>
    </source>
</evidence>
<sequence>LAAREVKLTPWISARPGVRLCVVLHGPGDVSLLAQALPGDPTLQVLLHAAGRVRAMGCATSQLRPGYNVAVEIAVPHCARWAAITRLPHPPACCGTLPAEIGACTATSHKPWSPAAWLEPLSMALYACHWAGSPWTATCCCVGLAPSGSLHYPWPRPWQRHVLVTDLPSQQLLEAQGLGADARGSRNSGQCWGVEPCVQAGAYATGWQHPALVRLGLRSLAQMPCWMPPCRRRLLEGVRVPQHVGISHHPAVRPLVTHQFPLEEALQALGISRRGWV</sequence>
<keyword evidence="2" id="KW-1185">Reference proteome</keyword>
<dbReference type="STRING" id="38772.ENSGAGP00000028657"/>
<dbReference type="Proteomes" id="UP000291020">
    <property type="component" value="Unassembled WGS sequence"/>
</dbReference>
<dbReference type="Ensembl" id="ENSGAGT00000032549.1">
    <property type="protein sequence ID" value="ENSGAGP00000028657.1"/>
    <property type="gene ID" value="ENSGAGG00000020770.1"/>
</dbReference>
<reference evidence="1" key="3">
    <citation type="submission" date="2025-09" db="UniProtKB">
        <authorList>
            <consortium name="Ensembl"/>
        </authorList>
    </citation>
    <scope>IDENTIFICATION</scope>
</reference>
<reference evidence="1" key="2">
    <citation type="submission" date="2025-08" db="UniProtKB">
        <authorList>
            <consortium name="Ensembl"/>
        </authorList>
    </citation>
    <scope>IDENTIFICATION</scope>
</reference>
<organism evidence="1 2">
    <name type="scientific">Gopherus agassizii</name>
    <name type="common">Agassiz's desert tortoise</name>
    <dbReference type="NCBI Taxonomy" id="38772"/>
    <lineage>
        <taxon>Eukaryota</taxon>
        <taxon>Metazoa</taxon>
        <taxon>Chordata</taxon>
        <taxon>Craniata</taxon>
        <taxon>Vertebrata</taxon>
        <taxon>Euteleostomi</taxon>
        <taxon>Archelosauria</taxon>
        <taxon>Testudinata</taxon>
        <taxon>Testudines</taxon>
        <taxon>Cryptodira</taxon>
        <taxon>Durocryptodira</taxon>
        <taxon>Testudinoidea</taxon>
        <taxon>Testudinidae</taxon>
        <taxon>Gopherus</taxon>
    </lineage>
</organism>
<name>A0A452IL75_9SAUR</name>
<reference evidence="2" key="1">
    <citation type="journal article" date="2017" name="PLoS ONE">
        <title>The Agassiz's desert tortoise genome provides a resource for the conservation of a threatened species.</title>
        <authorList>
            <person name="Tollis M."/>
            <person name="DeNardo D.F."/>
            <person name="Cornelius J.A."/>
            <person name="Dolby G.A."/>
            <person name="Edwards T."/>
            <person name="Henen B.T."/>
            <person name="Karl A.E."/>
            <person name="Murphy R.W."/>
            <person name="Kusumi K."/>
        </authorList>
    </citation>
    <scope>NUCLEOTIDE SEQUENCE [LARGE SCALE GENOMIC DNA]</scope>
</reference>
<proteinExistence type="predicted"/>
<dbReference type="AlphaFoldDB" id="A0A452IL75"/>
<evidence type="ECO:0000313" key="2">
    <source>
        <dbReference type="Proteomes" id="UP000291020"/>
    </source>
</evidence>
<accession>A0A452IL75</accession>